<dbReference type="InterPro" id="IPR044837">
    <property type="entry name" value="REM16-like"/>
</dbReference>
<dbReference type="InterPro" id="IPR003340">
    <property type="entry name" value="B3_DNA-bd"/>
</dbReference>
<keyword evidence="8" id="KW-1185">Reference proteome</keyword>
<evidence type="ECO:0000256" key="2">
    <source>
        <dbReference type="ARBA" id="ARBA00023125"/>
    </source>
</evidence>
<feature type="domain" description="TF-B3" evidence="6">
    <location>
        <begin position="520"/>
        <end position="619"/>
    </location>
</feature>
<reference evidence="7" key="1">
    <citation type="submission" date="2024-02" db="EMBL/GenBank/DDBJ databases">
        <authorList>
            <consortium name="ELIXIR-Norway"/>
            <consortium name="Elixir Norway"/>
        </authorList>
    </citation>
    <scope>NUCLEOTIDE SEQUENCE</scope>
</reference>
<name>A0ABP0XNF4_9BRYO</name>
<proteinExistence type="predicted"/>
<dbReference type="Pfam" id="PF02362">
    <property type="entry name" value="B3"/>
    <property type="match status" value="2"/>
</dbReference>
<dbReference type="PANTHER" id="PTHR31391">
    <property type="entry name" value="B3 DOMAIN-CONTAINING PROTEIN OS11G0197600-RELATED"/>
    <property type="match status" value="1"/>
</dbReference>
<dbReference type="InterPro" id="IPR015300">
    <property type="entry name" value="DNA-bd_pseudobarrel_sf"/>
</dbReference>
<evidence type="ECO:0000313" key="8">
    <source>
        <dbReference type="Proteomes" id="UP001497444"/>
    </source>
</evidence>
<keyword evidence="1" id="KW-0805">Transcription regulation</keyword>
<gene>
    <name evidence="7" type="ORF">CSSPJE1EN1_LOCUS24731</name>
</gene>
<keyword evidence="4" id="KW-0539">Nucleus</keyword>
<feature type="domain" description="TF-B3" evidence="6">
    <location>
        <begin position="133"/>
        <end position="210"/>
    </location>
</feature>
<feature type="region of interest" description="Disordered" evidence="5">
    <location>
        <begin position="332"/>
        <end position="387"/>
    </location>
</feature>
<feature type="compositionally biased region" description="Acidic residues" evidence="5">
    <location>
        <begin position="255"/>
        <end position="267"/>
    </location>
</feature>
<organism evidence="7 8">
    <name type="scientific">Sphagnum jensenii</name>
    <dbReference type="NCBI Taxonomy" id="128206"/>
    <lineage>
        <taxon>Eukaryota</taxon>
        <taxon>Viridiplantae</taxon>
        <taxon>Streptophyta</taxon>
        <taxon>Embryophyta</taxon>
        <taxon>Bryophyta</taxon>
        <taxon>Sphagnophytina</taxon>
        <taxon>Sphagnopsida</taxon>
        <taxon>Sphagnales</taxon>
        <taxon>Sphagnaceae</taxon>
        <taxon>Sphagnum</taxon>
    </lineage>
</organism>
<dbReference type="Proteomes" id="UP001497444">
    <property type="component" value="Chromosome 9"/>
</dbReference>
<protein>
    <recommendedName>
        <fullName evidence="6">TF-B3 domain-containing protein</fullName>
    </recommendedName>
</protein>
<accession>A0ABP0XNF4</accession>
<keyword evidence="3" id="KW-0804">Transcription</keyword>
<dbReference type="SMART" id="SM01019">
    <property type="entry name" value="B3"/>
    <property type="match status" value="2"/>
</dbReference>
<sequence>MMQQRQRQKGRKNIMSCNNNNVVVRQHDVAGKDFRPCVSCTNQCYKLHGEIHKKAVQRRLEKQQLDQQQLKKYNNCSSNNSGGNITNHHLQQGLSTSSCCSDQREVMINNEPYFVKSMIKGCLAYAQRSWMGIPLGFAENFPESMKNKTFTLEGPSGDLWTVELKNYTKNPCIYRGWRAFAYDHHLKEDDQLHFSLADATHFVVDIFNRDGNAKAGARDAVNSGFIATLHASSLDKLYCSKRMSSNELVEVWNTSDDDEEEEEEENISDTSHDEPKSPPSWGDAYDCCKVPSSTKRLQQKSDDPGTQQGFSGKRKHQILGDDHGSHALCIELSSSSDDDDDDDGEITHGSLHRSLSGSAHKKKRQIQGAGSDADLPQGLGHELGEADQYNDPVSQFTKMFQSCSQNAAKKSVTEKGSTPPAAVARAATCKLPAIRLFSTAPAGMTPSCKSGVMIAADDGVIRKEIMNPRGGSSSSAAATNRKCSYSCVLVSKRGPVTEVERDKALNAATEFADNCKNPYYLVILKASQVYKSFELDLPLEFVADPDMLQDLHERRLSITLVDAISDKPWEAHLWLEMPPKKPRLSFMDFARSHYLEEGDVCVFELTDNVEFTLSVSLFRVLEAPFPVDEEAKPDGWREHYEVYESMMQPN</sequence>
<dbReference type="SUPFAM" id="SSF101936">
    <property type="entry name" value="DNA-binding pseudobarrel domain"/>
    <property type="match status" value="2"/>
</dbReference>
<evidence type="ECO:0000313" key="7">
    <source>
        <dbReference type="EMBL" id="CAK9279253.1"/>
    </source>
</evidence>
<dbReference type="PANTHER" id="PTHR31391:SF157">
    <property type="entry name" value="B3 DOMAIN-CONTAINING PROTEIN REM16"/>
    <property type="match status" value="1"/>
</dbReference>
<dbReference type="PROSITE" id="PS50863">
    <property type="entry name" value="B3"/>
    <property type="match status" value="2"/>
</dbReference>
<evidence type="ECO:0000256" key="4">
    <source>
        <dbReference type="ARBA" id="ARBA00023242"/>
    </source>
</evidence>
<evidence type="ECO:0000256" key="5">
    <source>
        <dbReference type="SAM" id="MobiDB-lite"/>
    </source>
</evidence>
<dbReference type="Gene3D" id="2.40.330.10">
    <property type="entry name" value="DNA-binding pseudobarrel domain"/>
    <property type="match status" value="2"/>
</dbReference>
<dbReference type="EMBL" id="OZ020104">
    <property type="protein sequence ID" value="CAK9279253.1"/>
    <property type="molecule type" value="Genomic_DNA"/>
</dbReference>
<evidence type="ECO:0000259" key="6">
    <source>
        <dbReference type="PROSITE" id="PS50863"/>
    </source>
</evidence>
<evidence type="ECO:0000256" key="3">
    <source>
        <dbReference type="ARBA" id="ARBA00023163"/>
    </source>
</evidence>
<feature type="region of interest" description="Disordered" evidence="5">
    <location>
        <begin position="252"/>
        <end position="318"/>
    </location>
</feature>
<keyword evidence="2" id="KW-0238">DNA-binding</keyword>
<dbReference type="CDD" id="cd10017">
    <property type="entry name" value="B3_DNA"/>
    <property type="match status" value="2"/>
</dbReference>
<evidence type="ECO:0000256" key="1">
    <source>
        <dbReference type="ARBA" id="ARBA00023015"/>
    </source>
</evidence>